<dbReference type="Proteomes" id="UP000001304">
    <property type="component" value="Chromosome"/>
</dbReference>
<accession>E0SQW6</accession>
<name>E0SQW6_IGNAA</name>
<dbReference type="HOGENOM" id="CLU_184178_0_0_2"/>
<proteinExistence type="predicted"/>
<dbReference type="EMBL" id="CP002098">
    <property type="protein sequence ID" value="ADM28296.1"/>
    <property type="molecule type" value="Genomic_DNA"/>
</dbReference>
<protein>
    <submittedName>
        <fullName evidence="1">Uncharacterized protein</fullName>
    </submittedName>
</protein>
<evidence type="ECO:0000313" key="2">
    <source>
        <dbReference type="Proteomes" id="UP000001304"/>
    </source>
</evidence>
<dbReference type="STRING" id="583356.Igag_1494"/>
<organism evidence="1 2">
    <name type="scientific">Ignisphaera aggregans (strain DSM 17230 / JCM 13409 / AQ1.S1)</name>
    <dbReference type="NCBI Taxonomy" id="583356"/>
    <lineage>
        <taxon>Archaea</taxon>
        <taxon>Thermoproteota</taxon>
        <taxon>Thermoprotei</taxon>
        <taxon>Desulfurococcales</taxon>
        <taxon>Desulfurococcaceae</taxon>
        <taxon>Ignisphaera</taxon>
    </lineage>
</organism>
<sequence length="88" mass="10326">MSICYKYIVKVGEKEIEIDDKVVKILNVYAKTDMSLEKLAEELGLESWEEAYEFVKKVPSWIIWTPSLLWKRELEKCSSAKDVKIVKL</sequence>
<evidence type="ECO:0000313" key="1">
    <source>
        <dbReference type="EMBL" id="ADM28296.1"/>
    </source>
</evidence>
<dbReference type="AlphaFoldDB" id="E0SQW6"/>
<reference evidence="1 2" key="1">
    <citation type="journal article" date="2010" name="Stand. Genomic Sci.">
        <title>Complete genome sequence of Ignisphaera aggregans type strain (AQ1.S1).</title>
        <authorList>
            <person name="Goker M."/>
            <person name="Held B."/>
            <person name="Lapidus A."/>
            <person name="Nolan M."/>
            <person name="Spring S."/>
            <person name="Yasawong M."/>
            <person name="Lucas S."/>
            <person name="Glavina Del Rio T."/>
            <person name="Tice H."/>
            <person name="Cheng J.F."/>
            <person name="Goodwin L."/>
            <person name="Tapia R."/>
            <person name="Pitluck S."/>
            <person name="Liolios K."/>
            <person name="Ivanova N."/>
            <person name="Mavromatis K."/>
            <person name="Mikhailova N."/>
            <person name="Pati A."/>
            <person name="Chen A."/>
            <person name="Palaniappan K."/>
            <person name="Brambilla E."/>
            <person name="Land M."/>
            <person name="Hauser L."/>
            <person name="Chang Y.J."/>
            <person name="Jeffries C.D."/>
            <person name="Brettin T."/>
            <person name="Detter J.C."/>
            <person name="Han C."/>
            <person name="Rohde M."/>
            <person name="Sikorski J."/>
            <person name="Woyke T."/>
            <person name="Bristow J."/>
            <person name="Eisen J.A."/>
            <person name="Markowitz V."/>
            <person name="Hugenholtz P."/>
            <person name="Kyrpides N.C."/>
            <person name="Klenk H.P."/>
        </authorList>
    </citation>
    <scope>NUCLEOTIDE SEQUENCE [LARGE SCALE GENOMIC DNA]</scope>
    <source>
        <strain evidence="2">DSM 17230 / JCM 13409 / AQ1.S1</strain>
    </source>
</reference>
<dbReference type="KEGG" id="iag:Igag_1494"/>
<gene>
    <name evidence="1" type="ordered locus">Igag_1494</name>
</gene>
<keyword evidence="2" id="KW-1185">Reference proteome</keyword>
<dbReference type="BioCyc" id="IAGG583356:GHAH-1484-MONOMER"/>